<dbReference type="AlphaFoldDB" id="A0A1X9YXF9"/>
<proteinExistence type="predicted"/>
<evidence type="ECO:0000313" key="2">
    <source>
        <dbReference type="Proteomes" id="UP000266292"/>
    </source>
</evidence>
<dbReference type="KEGG" id="pact:CA264_20240"/>
<sequence>MESVKNNLTNGIIHLSEEEKQEPVSVILELFDCSSIYHLRVYLWKYLKAATGEVGWHQMAQPLDAVVLQKRLEKLMEACWLLLREKEARDGEVLLPCFAPGSMDWLDDDRQMHLERYKLEDDYGTDIQYLRQRELEYPVLVLKDFFNTQSLDEWKGLLSEWTEYALCATSLLQDTENYKLLQHYDQLERLLEVAYYFTLLLDCQEDILGKITEEATGAAELKDKAHGNSLERE</sequence>
<dbReference type="EMBL" id="CP021235">
    <property type="protein sequence ID" value="ARS37568.1"/>
    <property type="molecule type" value="Genomic_DNA"/>
</dbReference>
<evidence type="ECO:0000313" key="1">
    <source>
        <dbReference type="EMBL" id="ARS37568.1"/>
    </source>
</evidence>
<keyword evidence="2" id="KW-1185">Reference proteome</keyword>
<dbReference type="RefSeq" id="WP_025609239.1">
    <property type="nucleotide sequence ID" value="NZ_CP021235.1"/>
</dbReference>
<dbReference type="Proteomes" id="UP000266292">
    <property type="component" value="Chromosome"/>
</dbReference>
<dbReference type="STRING" id="709015.GCA_000472485_04084"/>
<accession>A0A1X9YXF9</accession>
<gene>
    <name evidence="1" type="ORF">CA264_20240</name>
</gene>
<name>A0A1X9YXF9_9BACT</name>
<reference evidence="2" key="1">
    <citation type="submission" date="2017-05" db="EMBL/GenBank/DDBJ databases">
        <authorList>
            <person name="Ray J."/>
            <person name="Price M."/>
            <person name="Deutschbauer A."/>
        </authorList>
    </citation>
    <scope>NUCLEOTIDE SEQUENCE [LARGE SCALE GENOMIC DNA]</scope>
    <source>
        <strain evidence="2">DSM 19842</strain>
    </source>
</reference>
<protein>
    <submittedName>
        <fullName evidence="1">Uncharacterized protein</fullName>
    </submittedName>
</protein>
<organism evidence="1 2">
    <name type="scientific">Pontibacter actiniarum</name>
    <dbReference type="NCBI Taxonomy" id="323450"/>
    <lineage>
        <taxon>Bacteria</taxon>
        <taxon>Pseudomonadati</taxon>
        <taxon>Bacteroidota</taxon>
        <taxon>Cytophagia</taxon>
        <taxon>Cytophagales</taxon>
        <taxon>Hymenobacteraceae</taxon>
        <taxon>Pontibacter</taxon>
    </lineage>
</organism>
<dbReference type="OrthoDB" id="893871at2"/>